<name>A0ABY9BJ29_VITVI</name>
<dbReference type="SMART" id="SM00487">
    <property type="entry name" value="DEXDc"/>
    <property type="match status" value="1"/>
</dbReference>
<feature type="compositionally biased region" description="Acidic residues" evidence="7">
    <location>
        <begin position="200"/>
        <end position="219"/>
    </location>
</feature>
<feature type="compositionally biased region" description="Basic and acidic residues" evidence="7">
    <location>
        <begin position="296"/>
        <end position="305"/>
    </location>
</feature>
<evidence type="ECO:0000256" key="1">
    <source>
        <dbReference type="ARBA" id="ARBA00004123"/>
    </source>
</evidence>
<dbReference type="EMBL" id="CP126649">
    <property type="protein sequence ID" value="WJZ82599.1"/>
    <property type="molecule type" value="Genomic_DNA"/>
</dbReference>
<dbReference type="Pfam" id="PF00271">
    <property type="entry name" value="Helicase_C"/>
    <property type="match status" value="1"/>
</dbReference>
<reference evidence="10 11" key="1">
    <citation type="journal article" date="2023" name="Hortic Res">
        <title>The complete reference genome for grapevine (Vitis vinifera L.) genetics and breeding.</title>
        <authorList>
            <person name="Shi X."/>
            <person name="Cao S."/>
            <person name="Wang X."/>
            <person name="Huang S."/>
            <person name="Wang Y."/>
            <person name="Liu Z."/>
            <person name="Liu W."/>
            <person name="Leng X."/>
            <person name="Peng Y."/>
            <person name="Wang N."/>
            <person name="Wang Y."/>
            <person name="Ma Z."/>
            <person name="Xu X."/>
            <person name="Zhang F."/>
            <person name="Xue H."/>
            <person name="Zhong H."/>
            <person name="Wang Y."/>
            <person name="Zhang K."/>
            <person name="Velt A."/>
            <person name="Avia K."/>
            <person name="Holtgrawe D."/>
            <person name="Grimplet J."/>
            <person name="Matus J.T."/>
            <person name="Ware D."/>
            <person name="Wu X."/>
            <person name="Wang H."/>
            <person name="Liu C."/>
            <person name="Fang Y."/>
            <person name="Rustenholz C."/>
            <person name="Cheng Z."/>
            <person name="Xiao H."/>
            <person name="Zhou Y."/>
        </authorList>
    </citation>
    <scope>NUCLEOTIDE SEQUENCE [LARGE SCALE GENOMIC DNA]</scope>
    <source>
        <strain evidence="11">cv. Pinot noir / PN40024</strain>
        <tissue evidence="10">Leaf</tissue>
    </source>
</reference>
<feature type="domain" description="Helicase C-terminal" evidence="9">
    <location>
        <begin position="893"/>
        <end position="1049"/>
    </location>
</feature>
<dbReference type="InterPro" id="IPR014001">
    <property type="entry name" value="Helicase_ATP-bd"/>
</dbReference>
<evidence type="ECO:0000256" key="2">
    <source>
        <dbReference type="ARBA" id="ARBA00022741"/>
    </source>
</evidence>
<dbReference type="InterPro" id="IPR001650">
    <property type="entry name" value="Helicase_C-like"/>
</dbReference>
<evidence type="ECO:0000256" key="4">
    <source>
        <dbReference type="ARBA" id="ARBA00022806"/>
    </source>
</evidence>
<keyword evidence="3" id="KW-0378">Hydrolase</keyword>
<keyword evidence="6" id="KW-0539">Nucleus</keyword>
<dbReference type="InterPro" id="IPR049730">
    <property type="entry name" value="SNF2/RAD54-like_C"/>
</dbReference>
<feature type="compositionally biased region" description="Basic and acidic residues" evidence="7">
    <location>
        <begin position="168"/>
        <end position="177"/>
    </location>
</feature>
<feature type="compositionally biased region" description="Acidic residues" evidence="7">
    <location>
        <begin position="253"/>
        <end position="281"/>
    </location>
</feature>
<evidence type="ECO:0000256" key="3">
    <source>
        <dbReference type="ARBA" id="ARBA00022801"/>
    </source>
</evidence>
<proteinExistence type="predicted"/>
<dbReference type="InterPro" id="IPR044567">
    <property type="entry name" value="CLSY/DRD1"/>
</dbReference>
<keyword evidence="11" id="KW-1185">Reference proteome</keyword>
<evidence type="ECO:0000256" key="6">
    <source>
        <dbReference type="ARBA" id="ARBA00023242"/>
    </source>
</evidence>
<dbReference type="PROSITE" id="PS51194">
    <property type="entry name" value="HELICASE_CTER"/>
    <property type="match status" value="1"/>
</dbReference>
<evidence type="ECO:0000256" key="5">
    <source>
        <dbReference type="ARBA" id="ARBA00022840"/>
    </source>
</evidence>
<evidence type="ECO:0000259" key="8">
    <source>
        <dbReference type="PROSITE" id="PS51192"/>
    </source>
</evidence>
<dbReference type="CDD" id="cd18793">
    <property type="entry name" value="SF2_C_SNF"/>
    <property type="match status" value="1"/>
</dbReference>
<dbReference type="Gene3D" id="3.40.50.10810">
    <property type="entry name" value="Tandem AAA-ATPase domain"/>
    <property type="match status" value="1"/>
</dbReference>
<evidence type="ECO:0000256" key="7">
    <source>
        <dbReference type="SAM" id="MobiDB-lite"/>
    </source>
</evidence>
<dbReference type="Proteomes" id="UP001227230">
    <property type="component" value="Chromosome 2"/>
</dbReference>
<gene>
    <name evidence="10" type="ORF">VitviT2T_002344</name>
</gene>
<dbReference type="PANTHER" id="PTHR45821">
    <property type="entry name" value="SNF2 DOMAIN-CONTAINING PROTEIN CLASSY 2-RELATED"/>
    <property type="match status" value="1"/>
</dbReference>
<sequence>MIAGTGSPDLICFPNRESENEMKRVPQKQAPLESGQLSTHETAIPLPYSACMQLVSRPCSILGFQSHSSSVLCLLLFLSLKLSVVSRLLLCSCRRDWERRKLWRKSMDFSSPVAKRTRLQEALVYRRLYEEKKRNAGVSSSGSHNDDGVEFLGEAGVFDSVQKFVAESDGKNSDRKNSSRKKNGGENSDEDVTDVVSISDDSEASDYEEEEDDDDDDYIVDPTIDRDERGNQASKLGKKKVELGTSSHPFCVDVDEGEGDGDGEGEEEWEEEEEEEEEEEGRDSSSGHAEFPKTIGRKDKGELGKHTKRKRIRALKHCDALKILVDSIWAKNSGLLEELVSPRGSDSIEETAPAFTELPLKFKFGVDESIPLGKSQPEIGMNQLWAEFDFVLRSAEIGSKETNVDGEEDFGSAEVEIDQAVLCHQGNHQLVLDEQIGMTCCFCSFVQLEIKYILPSFSRNPWGGSEKGNAGKEDCNSIFDELQFQKPGCGSQSGSDHGLHPEGTVWDIIPGIRNSMYRHQCEGFEFIWKNVAGGIYLDELKRSSFSDGGSGCIISHAPGTGKTRLTIVFLQTYMELYPACRPVIIAPRTMLLTWEEEFKKWNVDIPFHNLNKLEYSGKENITALNFLRRISHQGQSAKSIRMVKLYSWKKDRSILGISYTLFEKLAGERVLADQENKKVKVQDYTKVQVRKILLELPGLLVLDEGHTPRNEQSLIWKALSKIDTERRIILSGTPFQNNFKELYNTLCLVRPKFADRIAVEQYGGFRGKRGRKSNAARGKWDLLTSSIGKIADDKVEELRAMIEPFVHIHKGTILQENLPGLKDSVVVLQPSDLQRRLLESIREKKNPLELGYLVSLISVHPSLLPSDERKLFFDQTKLEKIKLNPDIGVKTKFLMAFIRFSETMNEKVLVFSQFLDPLTYLMDQLKYHFHWIVGKEVLYMDGQRDVKQRQSSINTFNDPASQVRVLLASTKACSEGISLVGASRVILLDVVWNPSVERQAISRAYRLGQRKVVYIYHLLTSGTMEEEKYCRQAKKDRLSELVFSSKDKTSAGNKISSTVSEDKILEEMVQHNKLKDMFDKIINQPKESNLIETFGLVDI</sequence>
<dbReference type="Pfam" id="PF00176">
    <property type="entry name" value="SNF2-rel_dom"/>
    <property type="match status" value="1"/>
</dbReference>
<dbReference type="PROSITE" id="PS51192">
    <property type="entry name" value="HELICASE_ATP_BIND_1"/>
    <property type="match status" value="1"/>
</dbReference>
<accession>A0ABY9BJ29</accession>
<organism evidence="10 11">
    <name type="scientific">Vitis vinifera</name>
    <name type="common">Grape</name>
    <dbReference type="NCBI Taxonomy" id="29760"/>
    <lineage>
        <taxon>Eukaryota</taxon>
        <taxon>Viridiplantae</taxon>
        <taxon>Streptophyta</taxon>
        <taxon>Embryophyta</taxon>
        <taxon>Tracheophyta</taxon>
        <taxon>Spermatophyta</taxon>
        <taxon>Magnoliopsida</taxon>
        <taxon>eudicotyledons</taxon>
        <taxon>Gunneridae</taxon>
        <taxon>Pentapetalae</taxon>
        <taxon>rosids</taxon>
        <taxon>Vitales</taxon>
        <taxon>Vitaceae</taxon>
        <taxon>Viteae</taxon>
        <taxon>Vitis</taxon>
    </lineage>
</organism>
<evidence type="ECO:0008006" key="12">
    <source>
        <dbReference type="Google" id="ProtNLM"/>
    </source>
</evidence>
<keyword evidence="4" id="KW-0347">Helicase</keyword>
<protein>
    <recommendedName>
        <fullName evidence="12">SNF2 domain-containing protein CLASSY 3</fullName>
    </recommendedName>
</protein>
<dbReference type="Gene3D" id="3.40.50.300">
    <property type="entry name" value="P-loop containing nucleotide triphosphate hydrolases"/>
    <property type="match status" value="1"/>
</dbReference>
<evidence type="ECO:0000259" key="9">
    <source>
        <dbReference type="PROSITE" id="PS51194"/>
    </source>
</evidence>
<dbReference type="PANTHER" id="PTHR45821:SF5">
    <property type="entry name" value="SNF2 DOMAIN-CONTAINING PROTEIN CLASSY 4"/>
    <property type="match status" value="1"/>
</dbReference>
<dbReference type="SUPFAM" id="SSF52540">
    <property type="entry name" value="P-loop containing nucleoside triphosphate hydrolases"/>
    <property type="match status" value="2"/>
</dbReference>
<feature type="domain" description="Helicase ATP-binding" evidence="8">
    <location>
        <begin position="543"/>
        <end position="752"/>
    </location>
</feature>
<evidence type="ECO:0000313" key="10">
    <source>
        <dbReference type="EMBL" id="WJZ82599.1"/>
    </source>
</evidence>
<evidence type="ECO:0000313" key="11">
    <source>
        <dbReference type="Proteomes" id="UP001227230"/>
    </source>
</evidence>
<comment type="subcellular location">
    <subcellularLocation>
        <location evidence="1">Nucleus</location>
    </subcellularLocation>
</comment>
<dbReference type="SMART" id="SM00490">
    <property type="entry name" value="HELICc"/>
    <property type="match status" value="1"/>
</dbReference>
<dbReference type="InterPro" id="IPR027417">
    <property type="entry name" value="P-loop_NTPase"/>
</dbReference>
<feature type="region of interest" description="Disordered" evidence="7">
    <location>
        <begin position="168"/>
        <end position="305"/>
    </location>
</feature>
<keyword evidence="2" id="KW-0547">Nucleotide-binding</keyword>
<keyword evidence="5" id="KW-0067">ATP-binding</keyword>
<dbReference type="InterPro" id="IPR000330">
    <property type="entry name" value="SNF2_N"/>
</dbReference>
<dbReference type="InterPro" id="IPR038718">
    <property type="entry name" value="SNF2-like_sf"/>
</dbReference>